<gene>
    <name evidence="2" type="ORF">PILCRDRAFT_626058</name>
</gene>
<dbReference type="Proteomes" id="UP000054166">
    <property type="component" value="Unassembled WGS sequence"/>
</dbReference>
<evidence type="ECO:0000313" key="2">
    <source>
        <dbReference type="EMBL" id="KIM77253.1"/>
    </source>
</evidence>
<feature type="region of interest" description="Disordered" evidence="1">
    <location>
        <begin position="1"/>
        <end position="24"/>
    </location>
</feature>
<accession>A0A0C3ATK0</accession>
<evidence type="ECO:0000313" key="3">
    <source>
        <dbReference type="Proteomes" id="UP000054166"/>
    </source>
</evidence>
<keyword evidence="3" id="KW-1185">Reference proteome</keyword>
<sequence>MRTLERLRIHGPPPSSPTTASFSKINCPYNQNRLYRSYPLDAVLNNLRSHVLLVPRVENSAHWSTGNAWGATRILRVLGTIRSSQYNSSMIGE</sequence>
<dbReference type="HOGENOM" id="CLU_2400471_0_0_1"/>
<dbReference type="InParanoid" id="A0A0C3ATK0"/>
<reference evidence="2 3" key="1">
    <citation type="submission" date="2014-04" db="EMBL/GenBank/DDBJ databases">
        <authorList>
            <consortium name="DOE Joint Genome Institute"/>
            <person name="Kuo A."/>
            <person name="Tarkka M."/>
            <person name="Buscot F."/>
            <person name="Kohler A."/>
            <person name="Nagy L.G."/>
            <person name="Floudas D."/>
            <person name="Copeland A."/>
            <person name="Barry K.W."/>
            <person name="Cichocki N."/>
            <person name="Veneault-Fourrey C."/>
            <person name="LaButti K."/>
            <person name="Lindquist E.A."/>
            <person name="Lipzen A."/>
            <person name="Lundell T."/>
            <person name="Morin E."/>
            <person name="Murat C."/>
            <person name="Sun H."/>
            <person name="Tunlid A."/>
            <person name="Henrissat B."/>
            <person name="Grigoriev I.V."/>
            <person name="Hibbett D.S."/>
            <person name="Martin F."/>
            <person name="Nordberg H.P."/>
            <person name="Cantor M.N."/>
            <person name="Hua S.X."/>
        </authorList>
    </citation>
    <scope>NUCLEOTIDE SEQUENCE [LARGE SCALE GENOMIC DNA]</scope>
    <source>
        <strain evidence="2 3">F 1598</strain>
    </source>
</reference>
<protein>
    <submittedName>
        <fullName evidence="2">Uncharacterized protein</fullName>
    </submittedName>
</protein>
<organism evidence="2 3">
    <name type="scientific">Piloderma croceum (strain F 1598)</name>
    <dbReference type="NCBI Taxonomy" id="765440"/>
    <lineage>
        <taxon>Eukaryota</taxon>
        <taxon>Fungi</taxon>
        <taxon>Dikarya</taxon>
        <taxon>Basidiomycota</taxon>
        <taxon>Agaricomycotina</taxon>
        <taxon>Agaricomycetes</taxon>
        <taxon>Agaricomycetidae</taxon>
        <taxon>Atheliales</taxon>
        <taxon>Atheliaceae</taxon>
        <taxon>Piloderma</taxon>
    </lineage>
</organism>
<dbReference type="AlphaFoldDB" id="A0A0C3ATK0"/>
<name>A0A0C3ATK0_PILCF</name>
<dbReference type="EMBL" id="KN833027">
    <property type="protein sequence ID" value="KIM77253.1"/>
    <property type="molecule type" value="Genomic_DNA"/>
</dbReference>
<evidence type="ECO:0000256" key="1">
    <source>
        <dbReference type="SAM" id="MobiDB-lite"/>
    </source>
</evidence>
<dbReference type="STRING" id="765440.A0A0C3ATK0"/>
<reference evidence="3" key="2">
    <citation type="submission" date="2015-01" db="EMBL/GenBank/DDBJ databases">
        <title>Evolutionary Origins and Diversification of the Mycorrhizal Mutualists.</title>
        <authorList>
            <consortium name="DOE Joint Genome Institute"/>
            <consortium name="Mycorrhizal Genomics Consortium"/>
            <person name="Kohler A."/>
            <person name="Kuo A."/>
            <person name="Nagy L.G."/>
            <person name="Floudas D."/>
            <person name="Copeland A."/>
            <person name="Barry K.W."/>
            <person name="Cichocki N."/>
            <person name="Veneault-Fourrey C."/>
            <person name="LaButti K."/>
            <person name="Lindquist E.A."/>
            <person name="Lipzen A."/>
            <person name="Lundell T."/>
            <person name="Morin E."/>
            <person name="Murat C."/>
            <person name="Riley R."/>
            <person name="Ohm R."/>
            <person name="Sun H."/>
            <person name="Tunlid A."/>
            <person name="Henrissat B."/>
            <person name="Grigoriev I.V."/>
            <person name="Hibbett D.S."/>
            <person name="Martin F."/>
        </authorList>
    </citation>
    <scope>NUCLEOTIDE SEQUENCE [LARGE SCALE GENOMIC DNA]</scope>
    <source>
        <strain evidence="3">F 1598</strain>
    </source>
</reference>
<proteinExistence type="predicted"/>